<protein>
    <submittedName>
        <fullName evidence="1">Uncharacterized protein</fullName>
    </submittedName>
</protein>
<evidence type="ECO:0000313" key="2">
    <source>
        <dbReference type="Proteomes" id="UP001597510"/>
    </source>
</evidence>
<accession>A0ABW5JBY0</accession>
<dbReference type="EMBL" id="JBHULC010000018">
    <property type="protein sequence ID" value="MFD2522261.1"/>
    <property type="molecule type" value="Genomic_DNA"/>
</dbReference>
<comment type="caution">
    <text evidence="1">The sequence shown here is derived from an EMBL/GenBank/DDBJ whole genome shotgun (WGS) entry which is preliminary data.</text>
</comment>
<reference evidence="2" key="1">
    <citation type="journal article" date="2019" name="Int. J. Syst. Evol. Microbiol.">
        <title>The Global Catalogue of Microorganisms (GCM) 10K type strain sequencing project: providing services to taxonomists for standard genome sequencing and annotation.</title>
        <authorList>
            <consortium name="The Broad Institute Genomics Platform"/>
            <consortium name="The Broad Institute Genome Sequencing Center for Infectious Disease"/>
            <person name="Wu L."/>
            <person name="Ma J."/>
        </authorList>
    </citation>
    <scope>NUCLEOTIDE SEQUENCE [LARGE SCALE GENOMIC DNA]</scope>
    <source>
        <strain evidence="2">KCTC 52344</strain>
    </source>
</reference>
<evidence type="ECO:0000313" key="1">
    <source>
        <dbReference type="EMBL" id="MFD2522261.1"/>
    </source>
</evidence>
<dbReference type="Proteomes" id="UP001597510">
    <property type="component" value="Unassembled WGS sequence"/>
</dbReference>
<sequence length="130" mass="14833">MTKTINPGPHFMSSIGIDKSKVTTLFGQLKPITKESLKKSLGMENPYALIEINDSVGKAKTYFMESEALVNFTQPQADSDGKYPALYVDVFEEAQCSVKKRHDEYHKMPIKEARNFREYMPTYTPSGHEY</sequence>
<proteinExistence type="predicted"/>
<keyword evidence="2" id="KW-1185">Reference proteome</keyword>
<name>A0ABW5JBY0_9BACT</name>
<dbReference type="RefSeq" id="WP_340234362.1">
    <property type="nucleotide sequence ID" value="NZ_JBBEWC010000002.1"/>
</dbReference>
<gene>
    <name evidence="1" type="ORF">ACFSR2_15300</name>
</gene>
<organism evidence="1 2">
    <name type="scientific">Emticicia soli</name>
    <dbReference type="NCBI Taxonomy" id="2027878"/>
    <lineage>
        <taxon>Bacteria</taxon>
        <taxon>Pseudomonadati</taxon>
        <taxon>Bacteroidota</taxon>
        <taxon>Cytophagia</taxon>
        <taxon>Cytophagales</taxon>
        <taxon>Leadbetterellaceae</taxon>
        <taxon>Emticicia</taxon>
    </lineage>
</organism>